<dbReference type="EMBL" id="CP003924">
    <property type="protein sequence ID" value="AGS34770.1"/>
    <property type="molecule type" value="Genomic_DNA"/>
</dbReference>
<evidence type="ECO:0000256" key="1">
    <source>
        <dbReference type="SAM" id="MobiDB-lite"/>
    </source>
</evidence>
<name>S5T2E2_9CORY</name>
<keyword evidence="2" id="KW-0472">Membrane</keyword>
<dbReference type="PATRIC" id="fig|1224163.3.peg.1303"/>
<protein>
    <recommendedName>
        <fullName evidence="5">Copper transporter</fullName>
    </recommendedName>
</protein>
<dbReference type="OrthoDB" id="4350157at2"/>
<evidence type="ECO:0000313" key="4">
    <source>
        <dbReference type="Proteomes" id="UP000015388"/>
    </source>
</evidence>
<dbReference type="Pfam" id="PF11382">
    <property type="entry name" value="MctB"/>
    <property type="match status" value="1"/>
</dbReference>
<evidence type="ECO:0000313" key="3">
    <source>
        <dbReference type="EMBL" id="AGS34770.1"/>
    </source>
</evidence>
<dbReference type="Proteomes" id="UP000015388">
    <property type="component" value="Chromosome"/>
</dbReference>
<gene>
    <name evidence="3" type="ORF">B841_06485</name>
</gene>
<organism evidence="3 4">
    <name type="scientific">Corynebacterium maris DSM 45190</name>
    <dbReference type="NCBI Taxonomy" id="1224163"/>
    <lineage>
        <taxon>Bacteria</taxon>
        <taxon>Bacillati</taxon>
        <taxon>Actinomycetota</taxon>
        <taxon>Actinomycetes</taxon>
        <taxon>Mycobacteriales</taxon>
        <taxon>Corynebacteriaceae</taxon>
        <taxon>Corynebacterium</taxon>
    </lineage>
</organism>
<dbReference type="AlphaFoldDB" id="S5T2E2"/>
<dbReference type="InterPro" id="IPR021522">
    <property type="entry name" value="MctB"/>
</dbReference>
<dbReference type="KEGG" id="cmd:B841_06485"/>
<evidence type="ECO:0000256" key="2">
    <source>
        <dbReference type="SAM" id="Phobius"/>
    </source>
</evidence>
<evidence type="ECO:0008006" key="5">
    <source>
        <dbReference type="Google" id="ProtNLM"/>
    </source>
</evidence>
<dbReference type="STRING" id="1224163.B841_06485"/>
<keyword evidence="2" id="KW-0812">Transmembrane</keyword>
<reference evidence="3 4" key="1">
    <citation type="submission" date="2012-11" db="EMBL/GenBank/DDBJ databases">
        <title>The complete genome sequence of Corynebacterium maris Coryn-1 (=DSM 45190).</title>
        <authorList>
            <person name="Schaffert L."/>
            <person name="Albersmeier A."/>
            <person name="Kalinowski J."/>
            <person name="Ruckert C."/>
        </authorList>
    </citation>
    <scope>NUCLEOTIDE SEQUENCE [LARGE SCALE GENOMIC DNA]</scope>
    <source>
        <strain evidence="4">Coryn-1</strain>
    </source>
</reference>
<accession>S5T2E2</accession>
<dbReference type="GO" id="GO:0016020">
    <property type="term" value="C:membrane"/>
    <property type="evidence" value="ECO:0007669"/>
    <property type="project" value="InterPro"/>
</dbReference>
<feature type="transmembrane region" description="Helical" evidence="2">
    <location>
        <begin position="12"/>
        <end position="32"/>
    </location>
</feature>
<feature type="region of interest" description="Disordered" evidence="1">
    <location>
        <begin position="37"/>
        <end position="63"/>
    </location>
</feature>
<keyword evidence="2" id="KW-1133">Transmembrane helix</keyword>
<proteinExistence type="predicted"/>
<dbReference type="eggNOG" id="ENOG5032TBA">
    <property type="taxonomic scope" value="Bacteria"/>
</dbReference>
<dbReference type="HOGENOM" id="CLU_072020_0_0_11"/>
<keyword evidence="4" id="KW-1185">Reference proteome</keyword>
<dbReference type="RefSeq" id="WP_020934703.1">
    <property type="nucleotide sequence ID" value="NC_021915.1"/>
</dbReference>
<dbReference type="GO" id="GO:0055070">
    <property type="term" value="P:copper ion homeostasis"/>
    <property type="evidence" value="ECO:0007669"/>
    <property type="project" value="InterPro"/>
</dbReference>
<sequence length="322" mass="32251">MARTATGRGGYVVAGLGFGVAAGVVLGVIALGPNMPGNQSGQDETVVAEPAEESTEASAGSERDQLHIAASDDALAQLIPDLVDGTLSGHPVLVVATDDAAGSDVDAVTWLLEAADARDAGTLTLTERFLAQDSAEELTGVIADVFPDQASGQAAEDAPNPGAQAGEAFGTALMLDPETGEQQSGVEERAQLLQSLREAGFIDYEDGTILPAQVIVVITGDDDGSTDGAFAARTLASFTAAVDGRGAGAVLAGRLTAAGEQGPIGLVRAQDAYDDNITTVDSVDLEVGRGATVLGVAEQLAGEAGAYGAAEEAQAPLPEPPA</sequence>